<dbReference type="InterPro" id="IPR025202">
    <property type="entry name" value="PLD-like_dom"/>
</dbReference>
<evidence type="ECO:0000256" key="3">
    <source>
        <dbReference type="ARBA" id="ARBA00022516"/>
    </source>
</evidence>
<evidence type="ECO:0000256" key="12">
    <source>
        <dbReference type="NCBIfam" id="TIGR04265"/>
    </source>
</evidence>
<keyword evidence="9 13" id="KW-0472">Membrane</keyword>
<evidence type="ECO:0000256" key="7">
    <source>
        <dbReference type="ARBA" id="ARBA00022989"/>
    </source>
</evidence>
<reference evidence="15" key="2">
    <citation type="submission" date="2022-08" db="EMBL/GenBank/DDBJ databases">
        <authorList>
            <person name="Dong C."/>
        </authorList>
    </citation>
    <scope>NUCLEOTIDE SEQUENCE</scope>
    <source>
        <strain evidence="15">59MF3M-4</strain>
    </source>
</reference>
<dbReference type="InterPro" id="IPR022924">
    <property type="entry name" value="Cardiolipin_synthase"/>
</dbReference>
<feature type="transmembrane region" description="Helical" evidence="13">
    <location>
        <begin position="35"/>
        <end position="55"/>
    </location>
</feature>
<protein>
    <recommendedName>
        <fullName evidence="12">Cardiolipin synthase</fullName>
        <ecNumber evidence="12">2.7.8.-</ecNumber>
    </recommendedName>
</protein>
<dbReference type="Pfam" id="PF13091">
    <property type="entry name" value="PLDc_2"/>
    <property type="match status" value="2"/>
</dbReference>
<dbReference type="InterPro" id="IPR027379">
    <property type="entry name" value="CLS_N"/>
</dbReference>
<evidence type="ECO:0000313" key="15">
    <source>
        <dbReference type="EMBL" id="MCT7359473.1"/>
    </source>
</evidence>
<dbReference type="AlphaFoldDB" id="A0A9X2WFJ8"/>
<evidence type="ECO:0000256" key="5">
    <source>
        <dbReference type="ARBA" id="ARBA00022692"/>
    </source>
</evidence>
<sequence length="465" mass="52939">MPEQAWWIWPLLLYTFGILAAVDALWQGRTAQGTIAWVLGLLLMPVITLPLYAFFGSRRFHGYLRARRHGDHSLSFIADQVQNGLEPFALDPGTLTQPLYPLFRLPQIGGNQCRLLTDGESTYTTMFQRIAAAQRYVCVQFYILRDDDTGQKLADLLCERARAGVATYLLYDEIGSRGLGRRFLKPLRDAGVRVSRFNPLQLRNRTQLNFRNHRKLVICDGEYTYVGGYNVGNEYLGNPQDNSVWRDTHVEIHGPATLSFQLSFTEDWHWATQYLPSIEWLGCPAQGDSNVMCIASGPADETESASLYFTHLIHSAKKRCWLVSPYFVPDQNLVSALQLAGLRGIDIRILVPEKSDSWLVQQAMRGYIDLLSHCNVRFYTYKKGFLHQKVLLIDDEWSSIGSANLDNRSLRINFEIGALIQSRHFAADVEAMLLTDFNHSEPTTISQHWWPVLLAKTTRLLAPLL</sequence>
<dbReference type="RefSeq" id="WP_260976343.1">
    <property type="nucleotide sequence ID" value="NZ_JAOANI010000019.1"/>
</dbReference>
<evidence type="ECO:0000256" key="6">
    <source>
        <dbReference type="ARBA" id="ARBA00022737"/>
    </source>
</evidence>
<proteinExistence type="predicted"/>
<gene>
    <name evidence="15" type="primary">cls</name>
    <name evidence="15" type="ORF">NYR02_10600</name>
</gene>
<evidence type="ECO:0000256" key="13">
    <source>
        <dbReference type="SAM" id="Phobius"/>
    </source>
</evidence>
<organism evidence="15 16">
    <name type="scientific">Thalassolituus pacificus</name>
    <dbReference type="NCBI Taxonomy" id="2975440"/>
    <lineage>
        <taxon>Bacteria</taxon>
        <taxon>Pseudomonadati</taxon>
        <taxon>Pseudomonadota</taxon>
        <taxon>Gammaproteobacteria</taxon>
        <taxon>Oceanospirillales</taxon>
        <taxon>Oceanospirillaceae</taxon>
        <taxon>Thalassolituus</taxon>
    </lineage>
</organism>
<accession>A0A9X2WFJ8</accession>
<dbReference type="EC" id="2.7.8.-" evidence="12"/>
<evidence type="ECO:0000256" key="11">
    <source>
        <dbReference type="ARBA" id="ARBA00023264"/>
    </source>
</evidence>
<dbReference type="Proteomes" id="UP001147830">
    <property type="component" value="Unassembled WGS sequence"/>
</dbReference>
<comment type="caution">
    <text evidence="15">The sequence shown here is derived from an EMBL/GenBank/DDBJ whole genome shotgun (WGS) entry which is preliminary data.</text>
</comment>
<dbReference type="PROSITE" id="PS50035">
    <property type="entry name" value="PLD"/>
    <property type="match status" value="2"/>
</dbReference>
<keyword evidence="8" id="KW-0443">Lipid metabolism</keyword>
<dbReference type="GO" id="GO:0032049">
    <property type="term" value="P:cardiolipin biosynthetic process"/>
    <property type="evidence" value="ECO:0007669"/>
    <property type="project" value="UniProtKB-UniRule"/>
</dbReference>
<evidence type="ECO:0000256" key="9">
    <source>
        <dbReference type="ARBA" id="ARBA00023136"/>
    </source>
</evidence>
<dbReference type="SMART" id="SM00155">
    <property type="entry name" value="PLDc"/>
    <property type="match status" value="2"/>
</dbReference>
<evidence type="ECO:0000256" key="8">
    <source>
        <dbReference type="ARBA" id="ARBA00023098"/>
    </source>
</evidence>
<keyword evidence="3" id="KW-0444">Lipid biosynthesis</keyword>
<evidence type="ECO:0000313" key="16">
    <source>
        <dbReference type="Proteomes" id="UP001147830"/>
    </source>
</evidence>
<feature type="transmembrane region" description="Helical" evidence="13">
    <location>
        <begin position="6"/>
        <end position="26"/>
    </location>
</feature>
<dbReference type="SUPFAM" id="SSF56024">
    <property type="entry name" value="Phospholipase D/nuclease"/>
    <property type="match status" value="2"/>
</dbReference>
<dbReference type="NCBIfam" id="TIGR04265">
    <property type="entry name" value="bac_cardiolipin"/>
    <property type="match status" value="1"/>
</dbReference>
<dbReference type="GO" id="GO:0008808">
    <property type="term" value="F:cardiolipin synthase activity"/>
    <property type="evidence" value="ECO:0007669"/>
    <property type="project" value="UniProtKB-UniRule"/>
</dbReference>
<feature type="domain" description="PLD phosphodiesterase" evidence="14">
    <location>
        <begin position="208"/>
        <end position="235"/>
    </location>
</feature>
<dbReference type="EMBL" id="JAOANI010000019">
    <property type="protein sequence ID" value="MCT7359473.1"/>
    <property type="molecule type" value="Genomic_DNA"/>
</dbReference>
<evidence type="ECO:0000256" key="1">
    <source>
        <dbReference type="ARBA" id="ARBA00004651"/>
    </source>
</evidence>
<dbReference type="Gene3D" id="3.30.870.10">
    <property type="entry name" value="Endonuclease Chain A"/>
    <property type="match status" value="2"/>
</dbReference>
<keyword evidence="2" id="KW-1003">Cell membrane</keyword>
<keyword evidence="11" id="KW-1208">Phospholipid metabolism</keyword>
<comment type="subcellular location">
    <subcellularLocation>
        <location evidence="1">Cell membrane</location>
        <topology evidence="1">Multi-pass membrane protein</topology>
    </subcellularLocation>
</comment>
<keyword evidence="7 13" id="KW-1133">Transmembrane helix</keyword>
<keyword evidence="16" id="KW-1185">Reference proteome</keyword>
<evidence type="ECO:0000256" key="2">
    <source>
        <dbReference type="ARBA" id="ARBA00022475"/>
    </source>
</evidence>
<dbReference type="PANTHER" id="PTHR21248:SF22">
    <property type="entry name" value="PHOSPHOLIPASE D"/>
    <property type="match status" value="1"/>
</dbReference>
<name>A0A9X2WFJ8_9GAMM</name>
<keyword evidence="10" id="KW-0594">Phospholipid biosynthesis</keyword>
<dbReference type="GO" id="GO:0005886">
    <property type="term" value="C:plasma membrane"/>
    <property type="evidence" value="ECO:0007669"/>
    <property type="project" value="UniProtKB-SubCell"/>
</dbReference>
<evidence type="ECO:0000259" key="14">
    <source>
        <dbReference type="PROSITE" id="PS50035"/>
    </source>
</evidence>
<keyword evidence="6" id="KW-0677">Repeat</keyword>
<evidence type="ECO:0000256" key="4">
    <source>
        <dbReference type="ARBA" id="ARBA00022679"/>
    </source>
</evidence>
<dbReference type="Pfam" id="PF13396">
    <property type="entry name" value="PLDc_N"/>
    <property type="match status" value="1"/>
</dbReference>
<dbReference type="InterPro" id="IPR001736">
    <property type="entry name" value="PLipase_D/transphosphatidylase"/>
</dbReference>
<keyword evidence="5 13" id="KW-0812">Transmembrane</keyword>
<dbReference type="PANTHER" id="PTHR21248">
    <property type="entry name" value="CARDIOLIPIN SYNTHASE"/>
    <property type="match status" value="1"/>
</dbReference>
<evidence type="ECO:0000256" key="10">
    <source>
        <dbReference type="ARBA" id="ARBA00023209"/>
    </source>
</evidence>
<keyword evidence="4" id="KW-0808">Transferase</keyword>
<reference evidence="15" key="1">
    <citation type="journal article" date="2022" name="Front. Microbiol.">
        <title>Genome-based taxonomic rearrangement of Oceanobacter-related bacteria including the description of Thalassolituus hydrocarbonoclasticus sp. nov. and Thalassolituus pacificus sp. nov. and emended description of the genus Thalassolituus.</title>
        <authorList>
            <person name="Dong C."/>
            <person name="Wei L."/>
            <person name="Wang J."/>
            <person name="Lai Q."/>
            <person name="Huang Z."/>
            <person name="Shao Z."/>
        </authorList>
    </citation>
    <scope>NUCLEOTIDE SEQUENCE</scope>
    <source>
        <strain evidence="15">59MF3M-4</strain>
    </source>
</reference>
<feature type="domain" description="PLD phosphodiesterase" evidence="14">
    <location>
        <begin position="382"/>
        <end position="409"/>
    </location>
</feature>